<keyword evidence="1" id="KW-0812">Transmembrane</keyword>
<dbReference type="OrthoDB" id="7871110at2"/>
<dbReference type="STRING" id="870908.SAMN04488044_1715"/>
<protein>
    <submittedName>
        <fullName evidence="2">Lipopolysaccharide export system protein LptC</fullName>
    </submittedName>
</protein>
<dbReference type="GO" id="GO:0015221">
    <property type="term" value="F:lipopolysaccharide transmembrane transporter activity"/>
    <property type="evidence" value="ECO:0007669"/>
    <property type="project" value="InterPro"/>
</dbReference>
<dbReference type="InterPro" id="IPR010664">
    <property type="entry name" value="LipoPS_assembly_LptC-rel"/>
</dbReference>
<keyword evidence="1" id="KW-1133">Transmembrane helix</keyword>
<proteinExistence type="predicted"/>
<organism evidence="2 3">
    <name type="scientific">Cognatishimia maritima</name>
    <dbReference type="NCBI Taxonomy" id="870908"/>
    <lineage>
        <taxon>Bacteria</taxon>
        <taxon>Pseudomonadati</taxon>
        <taxon>Pseudomonadota</taxon>
        <taxon>Alphaproteobacteria</taxon>
        <taxon>Rhodobacterales</taxon>
        <taxon>Paracoccaceae</taxon>
        <taxon>Cognatishimia</taxon>
    </lineage>
</organism>
<evidence type="ECO:0000313" key="3">
    <source>
        <dbReference type="Proteomes" id="UP000184211"/>
    </source>
</evidence>
<dbReference type="Pfam" id="PF06835">
    <property type="entry name" value="LptC"/>
    <property type="match status" value="1"/>
</dbReference>
<dbReference type="EMBL" id="FQWM01000002">
    <property type="protein sequence ID" value="SHG96867.1"/>
    <property type="molecule type" value="Genomic_DNA"/>
</dbReference>
<dbReference type="AlphaFoldDB" id="A0A1M5P5A9"/>
<dbReference type="GO" id="GO:0005886">
    <property type="term" value="C:plasma membrane"/>
    <property type="evidence" value="ECO:0007669"/>
    <property type="project" value="InterPro"/>
</dbReference>
<feature type="transmembrane region" description="Helical" evidence="1">
    <location>
        <begin position="12"/>
        <end position="34"/>
    </location>
</feature>
<dbReference type="NCBIfam" id="TIGR04409">
    <property type="entry name" value="LptC_YrbK"/>
    <property type="match status" value="1"/>
</dbReference>
<sequence length="202" mass="21562">MARRGLTYTQVINGLKVLLPVTALALLSTMFLFARSVTPTSQIPFAKIELEERASEQRITSPFFAGQTVGNHNVRVTARSARPDQENASLSHVEGMQANVEFQDGQTLSLSAETGQINSLSLEAELSGGARAEASNGYSIQTDAITLNLNEGTAKSDTKVTGFGPAGAFEAGAMELTYDEDAPDGRFLFTNGVKLVYTPQSP</sequence>
<dbReference type="Proteomes" id="UP000184211">
    <property type="component" value="Unassembled WGS sequence"/>
</dbReference>
<dbReference type="InterPro" id="IPR026265">
    <property type="entry name" value="LptC"/>
</dbReference>
<gene>
    <name evidence="2" type="ORF">SAMN04488044_1715</name>
</gene>
<accession>A0A1M5P5A9</accession>
<evidence type="ECO:0000313" key="2">
    <source>
        <dbReference type="EMBL" id="SHG96867.1"/>
    </source>
</evidence>
<evidence type="ECO:0000256" key="1">
    <source>
        <dbReference type="SAM" id="Phobius"/>
    </source>
</evidence>
<name>A0A1M5P5A9_9RHOB</name>
<keyword evidence="3" id="KW-1185">Reference proteome</keyword>
<dbReference type="RefSeq" id="WP_072792458.1">
    <property type="nucleotide sequence ID" value="NZ_FQWM01000002.1"/>
</dbReference>
<keyword evidence="1" id="KW-0472">Membrane</keyword>
<reference evidence="3" key="1">
    <citation type="submission" date="2016-11" db="EMBL/GenBank/DDBJ databases">
        <authorList>
            <person name="Varghese N."/>
            <person name="Submissions S."/>
        </authorList>
    </citation>
    <scope>NUCLEOTIDE SEQUENCE [LARGE SCALE GENOMIC DNA]</scope>
    <source>
        <strain evidence="3">DSM 28223</strain>
    </source>
</reference>
<dbReference type="Gene3D" id="2.60.450.10">
    <property type="entry name" value="Lipopolysaccharide (LPS) transport protein A like domain"/>
    <property type="match status" value="1"/>
</dbReference>